<proteinExistence type="predicted"/>
<dbReference type="InterPro" id="IPR001279">
    <property type="entry name" value="Metallo-B-lactamas"/>
</dbReference>
<sequence length="252" mass="26719">MARERPGVTTVADGVLRIQRAGVNCYLLAASDGLTLIDAGLPGMWRLLLQALQSLGAAPADLTAVVLTHGHFDHVGLSDRLRHDHGVASHIHHADAVLARHPYRYDHQAPRWRYPFRYPANLPLLTSLIAAGALTVEGTKTKNGVEPGTPMPVPGRLVPIWSPGHTNGHCGFLHEASGALFSGDALVTLDPYTGRVGPRLVARAATADAEMNLLSLDRLAVTDASLVLPGHGLPYEGGVRDAVAHARRAGVA</sequence>
<evidence type="ECO:0000313" key="2">
    <source>
        <dbReference type="EMBL" id="MDW4573556.1"/>
    </source>
</evidence>
<dbReference type="SMART" id="SM00849">
    <property type="entry name" value="Lactamase_B"/>
    <property type="match status" value="1"/>
</dbReference>
<feature type="domain" description="Metallo-beta-lactamase" evidence="1">
    <location>
        <begin position="22"/>
        <end position="231"/>
    </location>
</feature>
<dbReference type="RefSeq" id="WP_318354055.1">
    <property type="nucleotide sequence ID" value="NZ_JAWQEV010000003.1"/>
</dbReference>
<dbReference type="SUPFAM" id="SSF56281">
    <property type="entry name" value="Metallo-hydrolase/oxidoreductase"/>
    <property type="match status" value="1"/>
</dbReference>
<dbReference type="Pfam" id="PF00753">
    <property type="entry name" value="Lactamase_B"/>
    <property type="match status" value="1"/>
</dbReference>
<protein>
    <submittedName>
        <fullName evidence="2">MBL fold metallo-hydrolase</fullName>
    </submittedName>
</protein>
<evidence type="ECO:0000259" key="1">
    <source>
        <dbReference type="SMART" id="SM00849"/>
    </source>
</evidence>
<gene>
    <name evidence="2" type="ORF">R8Z58_12300</name>
</gene>
<dbReference type="Proteomes" id="UP001283109">
    <property type="component" value="Unassembled WGS sequence"/>
</dbReference>
<dbReference type="PANTHER" id="PTHR42951">
    <property type="entry name" value="METALLO-BETA-LACTAMASE DOMAIN-CONTAINING"/>
    <property type="match status" value="1"/>
</dbReference>
<accession>A0ABU4H2K1</accession>
<comment type="caution">
    <text evidence="2">The sequence shown here is derived from an EMBL/GenBank/DDBJ whole genome shotgun (WGS) entry which is preliminary data.</text>
</comment>
<dbReference type="PANTHER" id="PTHR42951:SF14">
    <property type="entry name" value="METALLO-BETA-LACTAMASE SUPERFAMILY PROTEIN"/>
    <property type="match status" value="1"/>
</dbReference>
<evidence type="ECO:0000313" key="3">
    <source>
        <dbReference type="Proteomes" id="UP001283109"/>
    </source>
</evidence>
<name>A0ABU4H2K1_9MICO</name>
<organism evidence="2 3">
    <name type="scientific">Microbacterium arthrosphaerae</name>
    <dbReference type="NCBI Taxonomy" id="792652"/>
    <lineage>
        <taxon>Bacteria</taxon>
        <taxon>Bacillati</taxon>
        <taxon>Actinomycetota</taxon>
        <taxon>Actinomycetes</taxon>
        <taxon>Micrococcales</taxon>
        <taxon>Microbacteriaceae</taxon>
        <taxon>Microbacterium</taxon>
    </lineage>
</organism>
<keyword evidence="3" id="KW-1185">Reference proteome</keyword>
<dbReference type="Gene3D" id="3.60.15.10">
    <property type="entry name" value="Ribonuclease Z/Hydroxyacylglutathione hydrolase-like"/>
    <property type="match status" value="1"/>
</dbReference>
<dbReference type="CDD" id="cd07721">
    <property type="entry name" value="yflN-like_MBL-fold"/>
    <property type="match status" value="1"/>
</dbReference>
<dbReference type="EMBL" id="JAWQEV010000003">
    <property type="protein sequence ID" value="MDW4573556.1"/>
    <property type="molecule type" value="Genomic_DNA"/>
</dbReference>
<dbReference type="InterPro" id="IPR036866">
    <property type="entry name" value="RibonucZ/Hydroxyglut_hydro"/>
</dbReference>
<dbReference type="InterPro" id="IPR050855">
    <property type="entry name" value="NDM-1-like"/>
</dbReference>
<reference evidence="2 3" key="1">
    <citation type="submission" date="2023-11" db="EMBL/GenBank/DDBJ databases">
        <title>Draft genome sequence of Microbacterium arthrosphaerae JCM 30492.</title>
        <authorList>
            <person name="Zhang G."/>
            <person name="Ding Y."/>
        </authorList>
    </citation>
    <scope>NUCLEOTIDE SEQUENCE [LARGE SCALE GENOMIC DNA]</scope>
    <source>
        <strain evidence="2 3">JCM 30492</strain>
    </source>
</reference>